<dbReference type="EMBL" id="AP012338">
    <property type="protein sequence ID" value="BAM03081.1"/>
    <property type="molecule type" value="Genomic_DNA"/>
</dbReference>
<dbReference type="HOGENOM" id="CLU_2863948_0_0_0"/>
<evidence type="ECO:0000313" key="3">
    <source>
        <dbReference type="Proteomes" id="UP000007881"/>
    </source>
</evidence>
<dbReference type="Proteomes" id="UP000007881">
    <property type="component" value="Chromosome"/>
</dbReference>
<reference evidence="2 3" key="1">
    <citation type="submission" date="2012-02" db="EMBL/GenBank/DDBJ databases">
        <title>Complete genome sequence of Phycisphaera mikurensis NBRC 102666.</title>
        <authorList>
            <person name="Ankai A."/>
            <person name="Hosoyama A."/>
            <person name="Terui Y."/>
            <person name="Sekine M."/>
            <person name="Fukai R."/>
            <person name="Kato Y."/>
            <person name="Nakamura S."/>
            <person name="Yamada-Narita S."/>
            <person name="Kawakoshi A."/>
            <person name="Fukunaga Y."/>
            <person name="Yamazaki S."/>
            <person name="Fujita N."/>
        </authorList>
    </citation>
    <scope>NUCLEOTIDE SEQUENCE [LARGE SCALE GENOMIC DNA]</scope>
    <source>
        <strain evidence="3">NBRC 102666 / KCTC 22515 / FYK2301M01</strain>
    </source>
</reference>
<evidence type="ECO:0000256" key="1">
    <source>
        <dbReference type="SAM" id="MobiDB-lite"/>
    </source>
</evidence>
<dbReference type="STRING" id="1142394.PSMK_09220"/>
<proteinExistence type="predicted"/>
<feature type="compositionally biased region" description="Basic and acidic residues" evidence="1">
    <location>
        <begin position="8"/>
        <end position="18"/>
    </location>
</feature>
<dbReference type="AlphaFoldDB" id="I0ICU3"/>
<name>I0ICU3_PHYMF</name>
<feature type="region of interest" description="Disordered" evidence="1">
    <location>
        <begin position="1"/>
        <end position="64"/>
    </location>
</feature>
<protein>
    <submittedName>
        <fullName evidence="2">Uncharacterized protein</fullName>
    </submittedName>
</protein>
<gene>
    <name evidence="2" type="ordered locus">PSMK_09220</name>
</gene>
<keyword evidence="3" id="KW-1185">Reference proteome</keyword>
<accession>I0ICU3</accession>
<sequence length="64" mass="7224">MIRRPLRRPRDLQHRGLDRSSNLRIASAYPPETEPPRLRRKCRGSNSGARDAPTHPSAGPTRSP</sequence>
<dbReference type="KEGG" id="phm:PSMK_09220"/>
<evidence type="ECO:0000313" key="2">
    <source>
        <dbReference type="EMBL" id="BAM03081.1"/>
    </source>
</evidence>
<organism evidence="2 3">
    <name type="scientific">Phycisphaera mikurensis (strain NBRC 102666 / KCTC 22515 / FYK2301M01)</name>
    <dbReference type="NCBI Taxonomy" id="1142394"/>
    <lineage>
        <taxon>Bacteria</taxon>
        <taxon>Pseudomonadati</taxon>
        <taxon>Planctomycetota</taxon>
        <taxon>Phycisphaerae</taxon>
        <taxon>Phycisphaerales</taxon>
        <taxon>Phycisphaeraceae</taxon>
        <taxon>Phycisphaera</taxon>
    </lineage>
</organism>